<evidence type="ECO:0000313" key="3">
    <source>
        <dbReference type="Proteomes" id="UP000032309"/>
    </source>
</evidence>
<dbReference type="SMART" id="SM00943">
    <property type="entry name" value="Prim-Pol"/>
    <property type="match status" value="1"/>
</dbReference>
<organism evidence="2 3">
    <name type="scientific">Candidatus Brocadia sinica JPN1</name>
    <dbReference type="NCBI Taxonomy" id="1197129"/>
    <lineage>
        <taxon>Bacteria</taxon>
        <taxon>Pseudomonadati</taxon>
        <taxon>Planctomycetota</taxon>
        <taxon>Candidatus Brocadiia</taxon>
        <taxon>Candidatus Brocadiales</taxon>
        <taxon>Candidatus Brocadiaceae</taxon>
        <taxon>Candidatus Brocadia</taxon>
    </lineage>
</organism>
<dbReference type="Pfam" id="PF09250">
    <property type="entry name" value="Prim-Pol"/>
    <property type="match status" value="1"/>
</dbReference>
<keyword evidence="3" id="KW-1185">Reference proteome</keyword>
<feature type="domain" description="DNA primase/polymerase bifunctional N-terminal" evidence="1">
    <location>
        <begin position="8"/>
        <end position="163"/>
    </location>
</feature>
<dbReference type="Proteomes" id="UP000032309">
    <property type="component" value="Unassembled WGS sequence"/>
</dbReference>
<dbReference type="SUPFAM" id="SSF56747">
    <property type="entry name" value="Prim-pol domain"/>
    <property type="match status" value="1"/>
</dbReference>
<name>A0ABQ0JYW5_9BACT</name>
<comment type="caution">
    <text evidence="2">The sequence shown here is derived from an EMBL/GenBank/DDBJ whole genome shotgun (WGS) entry which is preliminary data.</text>
</comment>
<evidence type="ECO:0000313" key="2">
    <source>
        <dbReference type="EMBL" id="GAN33937.1"/>
    </source>
</evidence>
<reference evidence="3" key="1">
    <citation type="journal article" date="2015" name="Genome Announc.">
        <title>Draft Genome Sequence of an Anaerobic Ammonium-Oxidizing Bacterium, "Candidatus Brocadia sinica".</title>
        <authorList>
            <person name="Oshiki M."/>
            <person name="Shinyako-Hata K."/>
            <person name="Satoh H."/>
            <person name="Okabe S."/>
        </authorList>
    </citation>
    <scope>NUCLEOTIDE SEQUENCE [LARGE SCALE GENOMIC DNA]</scope>
    <source>
        <strain evidence="3">JPN1</strain>
    </source>
</reference>
<dbReference type="CDD" id="cd04859">
    <property type="entry name" value="Prim_Pol"/>
    <property type="match status" value="1"/>
</dbReference>
<dbReference type="InterPro" id="IPR015330">
    <property type="entry name" value="DNA_primase/pol_bifunc_N"/>
</dbReference>
<dbReference type="EMBL" id="BAFN01000001">
    <property type="protein sequence ID" value="GAN33937.1"/>
    <property type="molecule type" value="Genomic_DNA"/>
</dbReference>
<gene>
    <name evidence="2" type="ORF">BROSI_A2472</name>
</gene>
<evidence type="ECO:0000259" key="1">
    <source>
        <dbReference type="SMART" id="SM00943"/>
    </source>
</evidence>
<dbReference type="Gene3D" id="3.30.720.160">
    <property type="entry name" value="Bifunctional DNA primase/polymerase, N-terminal"/>
    <property type="match status" value="1"/>
</dbReference>
<protein>
    <recommendedName>
        <fullName evidence="1">DNA primase/polymerase bifunctional N-terminal domain-containing protein</fullName>
    </recommendedName>
</protein>
<proteinExistence type="predicted"/>
<dbReference type="RefSeq" id="WP_052563999.1">
    <property type="nucleotide sequence ID" value="NZ_BAFN01000001.1"/>
</dbReference>
<accession>A0ABQ0JYW5</accession>
<sequence>MKSTLEAALSYRNQGFSIVPSNPRTKAPLVPWAEFQGRMPTENEVVSWFKQYPKAMISLVTGQNSGVTVVDADSPEAISRIEEILPESLELPCVQTPRGGKHFYFAYDPSIPTKAGVLPNIDTRSDGGCCVCPPSCNSSGKKYIWLNGSELPREALPEMPEGLYRMLTETQSQPTAMCATSREHTINNIHTIYNKKLIIGRVTTILTTPLLSFPKVVETQICLHLPIPL</sequence>